<gene>
    <name evidence="2" type="ORF">TPSB3V08_LOCUS7218</name>
</gene>
<dbReference type="AlphaFoldDB" id="A0A7R9H613"/>
<accession>A0A7R9H613</accession>
<proteinExistence type="predicted"/>
<name>A0A7R9H613_TIMPO</name>
<dbReference type="EMBL" id="OD004563">
    <property type="protein sequence ID" value="CAD7410168.1"/>
    <property type="molecule type" value="Genomic_DNA"/>
</dbReference>
<evidence type="ECO:0000256" key="1">
    <source>
        <dbReference type="SAM" id="MobiDB-lite"/>
    </source>
</evidence>
<evidence type="ECO:0000313" key="2">
    <source>
        <dbReference type="EMBL" id="CAD7410168.1"/>
    </source>
</evidence>
<reference evidence="2" key="1">
    <citation type="submission" date="2020-11" db="EMBL/GenBank/DDBJ databases">
        <authorList>
            <person name="Tran Van P."/>
        </authorList>
    </citation>
    <scope>NUCLEOTIDE SEQUENCE</scope>
</reference>
<organism evidence="2">
    <name type="scientific">Timema poppense</name>
    <name type="common">Walking stick</name>
    <dbReference type="NCBI Taxonomy" id="170557"/>
    <lineage>
        <taxon>Eukaryota</taxon>
        <taxon>Metazoa</taxon>
        <taxon>Ecdysozoa</taxon>
        <taxon>Arthropoda</taxon>
        <taxon>Hexapoda</taxon>
        <taxon>Insecta</taxon>
        <taxon>Pterygota</taxon>
        <taxon>Neoptera</taxon>
        <taxon>Polyneoptera</taxon>
        <taxon>Phasmatodea</taxon>
        <taxon>Timematodea</taxon>
        <taxon>Timematoidea</taxon>
        <taxon>Timematidae</taxon>
        <taxon>Timema</taxon>
    </lineage>
</organism>
<protein>
    <submittedName>
        <fullName evidence="2">Uncharacterized protein</fullName>
    </submittedName>
</protein>
<sequence length="198" mass="21750">MVVIVTDVGDPYRDHLGGPKPCEEILVVPEAAMRSRPELRGVASSSVHLQQLSAVSCQSVGTKEATGLLYVVLCCPRLGLGDSSEEEKMLLLAVGLEGEENLGGGERMLSGYRQSLEQTRGYIIAFVGNIINKIISHPTPSLPPLPTRKWRGPSQRMRETKREENNVKYILQGFKPQPGRQNEADAFVHMSIVCVPWG</sequence>
<feature type="region of interest" description="Disordered" evidence="1">
    <location>
        <begin position="142"/>
        <end position="161"/>
    </location>
</feature>